<feature type="binding site" evidence="9">
    <location>
        <position position="222"/>
    </location>
    <ligand>
        <name>1-deoxy-D-xylulose 5-phosphate</name>
        <dbReference type="ChEBI" id="CHEBI:57792"/>
    </ligand>
</feature>
<feature type="binding site" evidence="9">
    <location>
        <position position="186"/>
    </location>
    <ligand>
        <name>1-deoxy-D-xylulose 5-phosphate</name>
        <dbReference type="ChEBI" id="CHEBI:57792"/>
    </ligand>
</feature>
<evidence type="ECO:0000256" key="8">
    <source>
        <dbReference type="ARBA" id="ARBA00048543"/>
    </source>
</evidence>
<feature type="binding site" evidence="9">
    <location>
        <position position="152"/>
    </location>
    <ligand>
        <name>1-deoxy-D-xylulose 5-phosphate</name>
        <dbReference type="ChEBI" id="CHEBI:57792"/>
    </ligand>
</feature>
<feature type="binding site" evidence="9">
    <location>
        <position position="231"/>
    </location>
    <ligand>
        <name>Mn(2+)</name>
        <dbReference type="ChEBI" id="CHEBI:29035"/>
    </ligand>
</feature>
<dbReference type="SUPFAM" id="SSF69055">
    <property type="entry name" value="1-deoxy-D-xylulose-5-phosphate reductoisomerase, C-terminal domain"/>
    <property type="match status" value="1"/>
</dbReference>
<name>L2F698_9GAMM</name>
<comment type="caution">
    <text evidence="9">Lacks conserved residue(s) required for the propagation of feature annotation.</text>
</comment>
<keyword evidence="7 9" id="KW-0414">Isoprene biosynthesis</keyword>
<dbReference type="InterPro" id="IPR003821">
    <property type="entry name" value="DXP_reductoisomerase"/>
</dbReference>
<feature type="binding site" evidence="9">
    <location>
        <position position="150"/>
    </location>
    <ligand>
        <name>Mn(2+)</name>
        <dbReference type="ChEBI" id="CHEBI:29035"/>
    </ligand>
</feature>
<dbReference type="Pfam" id="PF02670">
    <property type="entry name" value="DXP_reductoisom"/>
    <property type="match status" value="1"/>
</dbReference>
<comment type="similarity">
    <text evidence="2 9">Belongs to the DXR family.</text>
</comment>
<organism evidence="13 14">
    <name type="scientific">Moraxella macacae 0408225</name>
    <dbReference type="NCBI Taxonomy" id="1230338"/>
    <lineage>
        <taxon>Bacteria</taxon>
        <taxon>Pseudomonadati</taxon>
        <taxon>Pseudomonadota</taxon>
        <taxon>Gammaproteobacteria</taxon>
        <taxon>Moraxellales</taxon>
        <taxon>Moraxellaceae</taxon>
        <taxon>Moraxella</taxon>
    </lineage>
</organism>
<evidence type="ECO:0000259" key="12">
    <source>
        <dbReference type="Pfam" id="PF13288"/>
    </source>
</evidence>
<dbReference type="SUPFAM" id="SSF51735">
    <property type="entry name" value="NAD(P)-binding Rossmann-fold domains"/>
    <property type="match status" value="1"/>
</dbReference>
<feature type="binding site" evidence="9">
    <location>
        <position position="126"/>
    </location>
    <ligand>
        <name>NADPH</name>
        <dbReference type="ChEBI" id="CHEBI:57783"/>
    </ligand>
</feature>
<comment type="catalytic activity">
    <reaction evidence="8">
        <text>2-C-methyl-D-erythritol 4-phosphate + NADP(+) = 1-deoxy-D-xylulose 5-phosphate + NADPH + H(+)</text>
        <dbReference type="Rhea" id="RHEA:13717"/>
        <dbReference type="ChEBI" id="CHEBI:15378"/>
        <dbReference type="ChEBI" id="CHEBI:57783"/>
        <dbReference type="ChEBI" id="CHEBI:57792"/>
        <dbReference type="ChEBI" id="CHEBI:58262"/>
        <dbReference type="ChEBI" id="CHEBI:58349"/>
        <dbReference type="EC" id="1.1.1.267"/>
    </reaction>
    <physiologicalReaction direction="right-to-left" evidence="8">
        <dbReference type="Rhea" id="RHEA:13719"/>
    </physiologicalReaction>
</comment>
<feature type="binding site" evidence="9">
    <location>
        <position position="209"/>
    </location>
    <ligand>
        <name>1-deoxy-D-xylulose 5-phosphate</name>
        <dbReference type="ChEBI" id="CHEBI:57792"/>
    </ligand>
</feature>
<dbReference type="NCBIfam" id="TIGR00243">
    <property type="entry name" value="Dxr"/>
    <property type="match status" value="1"/>
</dbReference>
<comment type="function">
    <text evidence="9">Catalyzes the NADPH-dependent rearrangement and reduction of 1-deoxy-D-xylulose-5-phosphate (DXP) to 2-C-methyl-D-erythritol 4-phosphate (MEP).</text>
</comment>
<feature type="domain" description="1-deoxy-D-xylulose 5-phosphate reductoisomerase N-terminal" evidence="10">
    <location>
        <begin position="5"/>
        <end position="132"/>
    </location>
</feature>
<dbReference type="NCBIfam" id="NF009114">
    <property type="entry name" value="PRK12464.1"/>
    <property type="match status" value="1"/>
</dbReference>
<dbReference type="InterPro" id="IPR036291">
    <property type="entry name" value="NAD(P)-bd_dom_sf"/>
</dbReference>
<evidence type="ECO:0000256" key="7">
    <source>
        <dbReference type="ARBA" id="ARBA00023229"/>
    </source>
</evidence>
<dbReference type="UniPathway" id="UPA00056">
    <property type="reaction ID" value="UER00092"/>
</dbReference>
<keyword evidence="13" id="KW-0413">Isomerase</keyword>
<dbReference type="GO" id="GO:0051484">
    <property type="term" value="P:isopentenyl diphosphate biosynthetic process, methylerythritol 4-phosphate pathway involved in terpenoid biosynthetic process"/>
    <property type="evidence" value="ECO:0007669"/>
    <property type="project" value="UniProtKB-ARBA"/>
</dbReference>
<keyword evidence="9" id="KW-0460">Magnesium</keyword>
<dbReference type="FunFam" id="3.40.50.720:FF:000045">
    <property type="entry name" value="1-deoxy-D-xylulose 5-phosphate reductoisomerase"/>
    <property type="match status" value="1"/>
</dbReference>
<dbReference type="OrthoDB" id="9806546at2"/>
<evidence type="ECO:0000256" key="1">
    <source>
        <dbReference type="ARBA" id="ARBA00005094"/>
    </source>
</evidence>
<comment type="caution">
    <text evidence="13">The sequence shown here is derived from an EMBL/GenBank/DDBJ whole genome shotgun (WGS) entry which is preliminary data.</text>
</comment>
<keyword evidence="5 9" id="KW-0560">Oxidoreductase</keyword>
<dbReference type="GO" id="GO:0030604">
    <property type="term" value="F:1-deoxy-D-xylulose-5-phosphate reductoisomerase activity"/>
    <property type="evidence" value="ECO:0007669"/>
    <property type="project" value="UniProtKB-UniRule"/>
</dbReference>
<dbReference type="Pfam" id="PF08436">
    <property type="entry name" value="DXP_redisom_C"/>
    <property type="match status" value="1"/>
</dbReference>
<feature type="binding site" evidence="9">
    <location>
        <position position="231"/>
    </location>
    <ligand>
        <name>1-deoxy-D-xylulose 5-phosphate</name>
        <dbReference type="ChEBI" id="CHEBI:57792"/>
    </ligand>
</feature>
<sequence>MKKRIAILGATGSIGDSALSVIAKHPDRYQVVGLSGFSRLEKLLKLCQTFLPKYVCIPSDKVDRFQDLLHQANLTCEILSGSQGLDALASLDDVDMVVASIVGSAGLSSTLSAVKAGKTVLLANKEALVMAGELMIQEAVRSGAVLLPLDSEHNAIFQCLPTDVQQNRQAIHDPKKGIKQLWLTASGGAFLDKSYQDMQNASIAQAVKHPNWPMGQKISVDSSTMMNKGLELIEAGYLFGMSVDNIKVVIHPQSIIHSMVEYVDGSWLAQLGIPNMQTPIAHALAYPERIESGVAKLDLFSLSNLTFLPPDLQKFHCLTLAYQAMQAGSYACIALNASNEVSVAAFLANKIRLTDIADINEAVLNKINQQTIGSLDDILAMDQLARQLANGFVANFVKKN</sequence>
<evidence type="ECO:0000256" key="5">
    <source>
        <dbReference type="ARBA" id="ARBA00023002"/>
    </source>
</evidence>
<feature type="binding site" evidence="9">
    <location>
        <position position="125"/>
    </location>
    <ligand>
        <name>1-deoxy-D-xylulose 5-phosphate</name>
        <dbReference type="ChEBI" id="CHEBI:57792"/>
    </ligand>
</feature>
<dbReference type="GO" id="GO:0016853">
    <property type="term" value="F:isomerase activity"/>
    <property type="evidence" value="ECO:0007669"/>
    <property type="project" value="UniProtKB-KW"/>
</dbReference>
<evidence type="ECO:0000256" key="6">
    <source>
        <dbReference type="ARBA" id="ARBA00023211"/>
    </source>
</evidence>
<feature type="binding site" evidence="9">
    <location>
        <position position="11"/>
    </location>
    <ligand>
        <name>NADPH</name>
        <dbReference type="ChEBI" id="CHEBI:57783"/>
    </ligand>
</feature>
<accession>L2F698</accession>
<feature type="binding site" evidence="9">
    <location>
        <position position="14"/>
    </location>
    <ligand>
        <name>NADPH</name>
        <dbReference type="ChEBI" id="CHEBI:57783"/>
    </ligand>
</feature>
<dbReference type="RefSeq" id="WP_009502122.1">
    <property type="nucleotide sequence ID" value="NZ_ANIN01000002.1"/>
</dbReference>
<keyword evidence="3 9" id="KW-0479">Metal-binding</keyword>
<evidence type="ECO:0000256" key="3">
    <source>
        <dbReference type="ARBA" id="ARBA00022723"/>
    </source>
</evidence>
<dbReference type="GO" id="GO:0070402">
    <property type="term" value="F:NADPH binding"/>
    <property type="evidence" value="ECO:0007669"/>
    <property type="project" value="InterPro"/>
</dbReference>
<dbReference type="eggNOG" id="COG0743">
    <property type="taxonomic scope" value="Bacteria"/>
</dbReference>
<dbReference type="AlphaFoldDB" id="L2F698"/>
<dbReference type="HAMAP" id="MF_00183">
    <property type="entry name" value="DXP_reductoisom"/>
    <property type="match status" value="1"/>
</dbReference>
<feature type="domain" description="1-deoxy-D-xylulose 5-phosphate reductoisomerase C-terminal" evidence="11">
    <location>
        <begin position="146"/>
        <end position="239"/>
    </location>
</feature>
<keyword evidence="6 9" id="KW-0464">Manganese</keyword>
<evidence type="ECO:0000256" key="4">
    <source>
        <dbReference type="ARBA" id="ARBA00022857"/>
    </source>
</evidence>
<dbReference type="PANTHER" id="PTHR30525">
    <property type="entry name" value="1-DEOXY-D-XYLULOSE 5-PHOSPHATE REDUCTOISOMERASE"/>
    <property type="match status" value="1"/>
</dbReference>
<comment type="cofactor">
    <cofactor evidence="9">
        <name>Mg(2+)</name>
        <dbReference type="ChEBI" id="CHEBI:18420"/>
    </cofactor>
    <cofactor evidence="9">
        <name>Mn(2+)</name>
        <dbReference type="ChEBI" id="CHEBI:29035"/>
    </cofactor>
</comment>
<feature type="binding site" evidence="9">
    <location>
        <position position="151"/>
    </location>
    <ligand>
        <name>1-deoxy-D-xylulose 5-phosphate</name>
        <dbReference type="ChEBI" id="CHEBI:57792"/>
    </ligand>
</feature>
<evidence type="ECO:0000256" key="2">
    <source>
        <dbReference type="ARBA" id="ARBA00006825"/>
    </source>
</evidence>
<dbReference type="EMBL" id="ANIN01000002">
    <property type="protein sequence ID" value="ELA08564.1"/>
    <property type="molecule type" value="Genomic_DNA"/>
</dbReference>
<dbReference type="InterPro" id="IPR036169">
    <property type="entry name" value="DXPR_C_sf"/>
</dbReference>
<evidence type="ECO:0000259" key="10">
    <source>
        <dbReference type="Pfam" id="PF02670"/>
    </source>
</evidence>
<gene>
    <name evidence="9" type="primary">dxr</name>
    <name evidence="13" type="ORF">MOMA_08381</name>
</gene>
<dbReference type="NCBIfam" id="NF003938">
    <property type="entry name" value="PRK05447.1-1"/>
    <property type="match status" value="1"/>
</dbReference>
<dbReference type="InterPro" id="IPR013644">
    <property type="entry name" value="DXP_reductoisomerase_C"/>
</dbReference>
<proteinExistence type="inferred from homology"/>
<reference evidence="13 14" key="1">
    <citation type="journal article" date="2013" name="Genome Announc.">
        <title>Genome Sequence of Moraxella macacae 0408225, a Novel Bacterial Species Isolated from a Cynomolgus Macaque with Epistaxis.</title>
        <authorList>
            <person name="Ladner J.T."/>
            <person name="Whitehouse C.A."/>
            <person name="Koroleva G.I."/>
            <person name="Palacios G.F."/>
        </authorList>
    </citation>
    <scope>NUCLEOTIDE SEQUENCE [LARGE SCALE GENOMIC DNA]</scope>
    <source>
        <strain evidence="13 14">0408225</strain>
    </source>
</reference>
<comment type="pathway">
    <text evidence="1 9">Isoprenoid biosynthesis; isopentenyl diphosphate biosynthesis via DXP pathway; isopentenyl diphosphate from 1-deoxy-D-xylulose 5-phosphate: step 1/6.</text>
</comment>
<dbReference type="EC" id="1.1.1.267" evidence="9"/>
<dbReference type="Pfam" id="PF13288">
    <property type="entry name" value="DXPR_C"/>
    <property type="match status" value="1"/>
</dbReference>
<keyword evidence="4 9" id="KW-0521">NADP</keyword>
<dbReference type="SUPFAM" id="SSF55347">
    <property type="entry name" value="Glyceraldehyde-3-phosphate dehydrogenase-like, C-terminal domain"/>
    <property type="match status" value="1"/>
</dbReference>
<dbReference type="Proteomes" id="UP000023795">
    <property type="component" value="Unassembled WGS sequence"/>
</dbReference>
<dbReference type="GO" id="GO:0030145">
    <property type="term" value="F:manganese ion binding"/>
    <property type="evidence" value="ECO:0007669"/>
    <property type="project" value="TreeGrafter"/>
</dbReference>
<evidence type="ECO:0000313" key="14">
    <source>
        <dbReference type="Proteomes" id="UP000023795"/>
    </source>
</evidence>
<dbReference type="Gene3D" id="3.40.50.720">
    <property type="entry name" value="NAD(P)-binding Rossmann-like Domain"/>
    <property type="match status" value="1"/>
</dbReference>
<dbReference type="PANTHER" id="PTHR30525:SF0">
    <property type="entry name" value="1-DEOXY-D-XYLULOSE 5-PHOSPHATE REDUCTOISOMERASE, CHLOROPLASTIC"/>
    <property type="match status" value="1"/>
</dbReference>
<feature type="binding site" evidence="9">
    <location>
        <position position="215"/>
    </location>
    <ligand>
        <name>NADPH</name>
        <dbReference type="ChEBI" id="CHEBI:57783"/>
    </ligand>
</feature>
<feature type="binding site" evidence="9">
    <location>
        <position position="228"/>
    </location>
    <ligand>
        <name>1-deoxy-D-xylulose 5-phosphate</name>
        <dbReference type="ChEBI" id="CHEBI:57792"/>
    </ligand>
</feature>
<dbReference type="InterPro" id="IPR026877">
    <property type="entry name" value="DXPR_C"/>
</dbReference>
<feature type="binding site" evidence="9">
    <location>
        <position position="152"/>
    </location>
    <ligand>
        <name>Mn(2+)</name>
        <dbReference type="ChEBI" id="CHEBI:29035"/>
    </ligand>
</feature>
<dbReference type="STRING" id="1230338.MOMA_08381"/>
<evidence type="ECO:0000259" key="11">
    <source>
        <dbReference type="Pfam" id="PF08436"/>
    </source>
</evidence>
<dbReference type="PIRSF" id="PIRSF006205">
    <property type="entry name" value="Dxp_reductismrs"/>
    <property type="match status" value="1"/>
</dbReference>
<evidence type="ECO:0000313" key="13">
    <source>
        <dbReference type="EMBL" id="ELA08564.1"/>
    </source>
</evidence>
<dbReference type="PATRIC" id="fig|1230338.3.peg.1793"/>
<feature type="binding site" evidence="9">
    <location>
        <position position="13"/>
    </location>
    <ligand>
        <name>NADPH</name>
        <dbReference type="ChEBI" id="CHEBI:57783"/>
    </ligand>
</feature>
<feature type="binding site" evidence="9">
    <location>
        <position position="227"/>
    </location>
    <ligand>
        <name>1-deoxy-D-xylulose 5-phosphate</name>
        <dbReference type="ChEBI" id="CHEBI:57792"/>
    </ligand>
</feature>
<keyword evidence="14" id="KW-1185">Reference proteome</keyword>
<protein>
    <recommendedName>
        <fullName evidence="9">1-deoxy-D-xylulose 5-phosphate reductoisomerase</fullName>
        <shortName evidence="9">DXP reductoisomerase</shortName>
        <ecNumber evidence="9">1.1.1.267</ecNumber>
    </recommendedName>
    <alternativeName>
        <fullName evidence="9">1-deoxyxylulose-5-phosphate reductoisomerase</fullName>
    </alternativeName>
    <alternativeName>
        <fullName evidence="9">2-C-methyl-D-erythritol 4-phosphate synthase</fullName>
    </alternativeName>
</protein>
<dbReference type="Gene3D" id="1.10.1740.10">
    <property type="match status" value="1"/>
</dbReference>
<dbReference type="InterPro" id="IPR013512">
    <property type="entry name" value="DXP_reductoisomerase_N"/>
</dbReference>
<feature type="binding site" evidence="9">
    <location>
        <position position="124"/>
    </location>
    <ligand>
        <name>NADPH</name>
        <dbReference type="ChEBI" id="CHEBI:57783"/>
    </ligand>
</feature>
<feature type="domain" description="DXP reductoisomerase C-terminal" evidence="12">
    <location>
        <begin position="271"/>
        <end position="387"/>
    </location>
</feature>
<feature type="binding site" evidence="9">
    <location>
        <position position="12"/>
    </location>
    <ligand>
        <name>NADPH</name>
        <dbReference type="ChEBI" id="CHEBI:57783"/>
    </ligand>
</feature>
<evidence type="ECO:0000256" key="9">
    <source>
        <dbReference type="HAMAP-Rule" id="MF_00183"/>
    </source>
</evidence>